<organism evidence="3 4">
    <name type="scientific">Lysobacter brunescens</name>
    <dbReference type="NCBI Taxonomy" id="262323"/>
    <lineage>
        <taxon>Bacteria</taxon>
        <taxon>Pseudomonadati</taxon>
        <taxon>Pseudomonadota</taxon>
        <taxon>Gammaproteobacteria</taxon>
        <taxon>Lysobacterales</taxon>
        <taxon>Lysobacteraceae</taxon>
        <taxon>Lysobacter</taxon>
    </lineage>
</organism>
<keyword evidence="4" id="KW-1185">Reference proteome</keyword>
<keyword evidence="1" id="KW-0732">Signal</keyword>
<gene>
    <name evidence="3" type="ORF">ACFQ0E_12240</name>
</gene>
<accession>A0ABW2YCT3</accession>
<name>A0ABW2YCT3_9GAMM</name>
<feature type="signal peptide" evidence="1">
    <location>
        <begin position="1"/>
        <end position="23"/>
    </location>
</feature>
<feature type="domain" description="Spore coat protein U/FanG" evidence="2">
    <location>
        <begin position="20"/>
        <end position="146"/>
    </location>
</feature>
<comment type="caution">
    <text evidence="3">The sequence shown here is derived from an EMBL/GenBank/DDBJ whole genome shotgun (WGS) entry which is preliminary data.</text>
</comment>
<evidence type="ECO:0000313" key="3">
    <source>
        <dbReference type="EMBL" id="MFD0726362.1"/>
    </source>
</evidence>
<evidence type="ECO:0000256" key="1">
    <source>
        <dbReference type="SAM" id="SignalP"/>
    </source>
</evidence>
<dbReference type="SMART" id="SM00972">
    <property type="entry name" value="SCPU"/>
    <property type="match status" value="1"/>
</dbReference>
<sequence length="149" mass="16063">MHPDLRAPLLAIVLCLTSGSAHAACAVWADALVLGSYDPSSPVVMVQGYEIEVRCDGGDLQFELSLGQSATSGTVDARAMRHAFHPDLLRYNLYQDASATRLWTDRGAGLVSGATSRGRARVPVFARIEPLQDAWVGDYHDEVVLTVLP</sequence>
<evidence type="ECO:0000313" key="4">
    <source>
        <dbReference type="Proteomes" id="UP001597110"/>
    </source>
</evidence>
<evidence type="ECO:0000259" key="2">
    <source>
        <dbReference type="Pfam" id="PF05229"/>
    </source>
</evidence>
<dbReference type="Proteomes" id="UP001597110">
    <property type="component" value="Unassembled WGS sequence"/>
</dbReference>
<dbReference type="EMBL" id="JBHTIF010000002">
    <property type="protein sequence ID" value="MFD0726362.1"/>
    <property type="molecule type" value="Genomic_DNA"/>
</dbReference>
<proteinExistence type="predicted"/>
<dbReference type="RefSeq" id="WP_386824203.1">
    <property type="nucleotide sequence ID" value="NZ_JBHTIF010000002.1"/>
</dbReference>
<feature type="chain" id="PRO_5047226371" evidence="1">
    <location>
        <begin position="24"/>
        <end position="149"/>
    </location>
</feature>
<protein>
    <submittedName>
        <fullName evidence="3">Spore coat U domain-containing protein</fullName>
    </submittedName>
</protein>
<dbReference type="InterPro" id="IPR007893">
    <property type="entry name" value="Spore_coat_U/FanG"/>
</dbReference>
<dbReference type="Pfam" id="PF05229">
    <property type="entry name" value="SCPU"/>
    <property type="match status" value="1"/>
</dbReference>
<reference evidence="4" key="1">
    <citation type="journal article" date="2019" name="Int. J. Syst. Evol. Microbiol.">
        <title>The Global Catalogue of Microorganisms (GCM) 10K type strain sequencing project: providing services to taxonomists for standard genome sequencing and annotation.</title>
        <authorList>
            <consortium name="The Broad Institute Genomics Platform"/>
            <consortium name="The Broad Institute Genome Sequencing Center for Infectious Disease"/>
            <person name="Wu L."/>
            <person name="Ma J."/>
        </authorList>
    </citation>
    <scope>NUCLEOTIDE SEQUENCE [LARGE SCALE GENOMIC DNA]</scope>
    <source>
        <strain evidence="4">CCUG 55585</strain>
    </source>
</reference>